<reference evidence="1" key="1">
    <citation type="submission" date="2019-08" db="EMBL/GenBank/DDBJ databases">
        <authorList>
            <person name="Kucharzyk K."/>
            <person name="Murdoch R.W."/>
            <person name="Higgins S."/>
            <person name="Loffler F."/>
        </authorList>
    </citation>
    <scope>NUCLEOTIDE SEQUENCE</scope>
</reference>
<dbReference type="EMBL" id="VSSQ01011136">
    <property type="protein sequence ID" value="MPM46088.1"/>
    <property type="molecule type" value="Genomic_DNA"/>
</dbReference>
<name>A0A645A049_9ZZZZ</name>
<gene>
    <name evidence="1" type="ORF">SDC9_92784</name>
</gene>
<sequence>MLSHSDMVFQSKFQRLNSQTFRHSINHNFPSEGKLRVAVAAKGASADVVCQYAVSIEKVIGNPVLNLAACPGHDGRPVDGIWADIGKIICPEVPQGAVLVRSDFNVDFGSKARGCGSQFLLAGVDQLYRASQLF</sequence>
<accession>A0A645A049</accession>
<organism evidence="1">
    <name type="scientific">bioreactor metagenome</name>
    <dbReference type="NCBI Taxonomy" id="1076179"/>
    <lineage>
        <taxon>unclassified sequences</taxon>
        <taxon>metagenomes</taxon>
        <taxon>ecological metagenomes</taxon>
    </lineage>
</organism>
<protein>
    <submittedName>
        <fullName evidence="1">Uncharacterized protein</fullName>
    </submittedName>
</protein>
<dbReference type="AlphaFoldDB" id="A0A645A049"/>
<proteinExistence type="predicted"/>
<evidence type="ECO:0000313" key="1">
    <source>
        <dbReference type="EMBL" id="MPM46088.1"/>
    </source>
</evidence>
<comment type="caution">
    <text evidence="1">The sequence shown here is derived from an EMBL/GenBank/DDBJ whole genome shotgun (WGS) entry which is preliminary data.</text>
</comment>